<dbReference type="PANTHER" id="PTHR45523">
    <property type="entry name" value="TETRATRICOPEPTIDE REPEAT (TPR)-CONTAINING PROTEIN-RELATED"/>
    <property type="match status" value="1"/>
</dbReference>
<proteinExistence type="inferred from homology"/>
<feature type="domain" description="Vacuolar protein sorting-associated protein 13 VPS13 adaptor binding" evidence="6">
    <location>
        <begin position="3023"/>
        <end position="3358"/>
    </location>
</feature>
<dbReference type="Pfam" id="PF25037">
    <property type="entry name" value="VPS13_C"/>
    <property type="match status" value="1"/>
</dbReference>
<dbReference type="EMBL" id="PYDT01000010">
    <property type="protein sequence ID" value="THU46601.1"/>
    <property type="molecule type" value="Genomic_DNA"/>
</dbReference>
<dbReference type="InterPro" id="IPR009291">
    <property type="entry name" value="Vps62"/>
</dbReference>
<feature type="domain" description="Chorein N-terminal" evidence="5">
    <location>
        <begin position="1"/>
        <end position="690"/>
    </location>
</feature>
<dbReference type="PANTHER" id="PTHR45523:SF2">
    <property type="entry name" value="OS02G0470600 PROTEIN"/>
    <property type="match status" value="1"/>
</dbReference>
<evidence type="ECO:0000256" key="1">
    <source>
        <dbReference type="ARBA" id="ARBA00006545"/>
    </source>
</evidence>
<evidence type="ECO:0000256" key="4">
    <source>
        <dbReference type="SAM" id="MobiDB-lite"/>
    </source>
</evidence>
<organism evidence="8 9">
    <name type="scientific">Musa balbisiana</name>
    <name type="common">Banana</name>
    <dbReference type="NCBI Taxonomy" id="52838"/>
    <lineage>
        <taxon>Eukaryota</taxon>
        <taxon>Viridiplantae</taxon>
        <taxon>Streptophyta</taxon>
        <taxon>Embryophyta</taxon>
        <taxon>Tracheophyta</taxon>
        <taxon>Spermatophyta</taxon>
        <taxon>Magnoliopsida</taxon>
        <taxon>Liliopsida</taxon>
        <taxon>Zingiberales</taxon>
        <taxon>Musaceae</taxon>
        <taxon>Musa</taxon>
    </lineage>
</organism>
<comment type="similarity">
    <text evidence="1">Belongs to the VPS13 family.</text>
</comment>
<evidence type="ECO:0000259" key="5">
    <source>
        <dbReference type="Pfam" id="PF12624"/>
    </source>
</evidence>
<dbReference type="Pfam" id="PF25036">
    <property type="entry name" value="VPS13_VAB"/>
    <property type="match status" value="1"/>
</dbReference>
<name>A0A4S8IEM8_MUSBA</name>
<accession>A0A4S8IEM8</accession>
<dbReference type="STRING" id="52838.A0A4S8IEM8"/>
<dbReference type="Pfam" id="PF12624">
    <property type="entry name" value="VPS13_N"/>
    <property type="match status" value="1"/>
</dbReference>
<feature type="region of interest" description="Disordered" evidence="4">
    <location>
        <begin position="1127"/>
        <end position="1147"/>
    </location>
</feature>
<feature type="domain" description="Intermembrane lipid transfer protein VPS13-like C-terminal" evidence="7">
    <location>
        <begin position="3819"/>
        <end position="3930"/>
    </location>
</feature>
<comment type="caution">
    <text evidence="8">The sequence shown here is derived from an EMBL/GenBank/DDBJ whole genome shotgun (WGS) entry which is preliminary data.</text>
</comment>
<dbReference type="InterPro" id="IPR026854">
    <property type="entry name" value="VPS13_N"/>
</dbReference>
<gene>
    <name evidence="8" type="ORF">C4D60_Mb09t06640</name>
</gene>
<dbReference type="Pfam" id="PF06101">
    <property type="entry name" value="Vps62"/>
    <property type="match status" value="2"/>
</dbReference>
<evidence type="ECO:0000313" key="9">
    <source>
        <dbReference type="Proteomes" id="UP000317650"/>
    </source>
</evidence>
<reference evidence="8 9" key="1">
    <citation type="journal article" date="2019" name="Nat. Plants">
        <title>Genome sequencing of Musa balbisiana reveals subgenome evolution and function divergence in polyploid bananas.</title>
        <authorList>
            <person name="Yao X."/>
        </authorList>
    </citation>
    <scope>NUCLEOTIDE SEQUENCE [LARGE SCALE GENOMIC DNA]</scope>
    <source>
        <strain evidence="9">cv. DH-PKW</strain>
        <tissue evidence="8">Leaves</tissue>
    </source>
</reference>
<feature type="compositionally biased region" description="Basic and acidic residues" evidence="4">
    <location>
        <begin position="1137"/>
        <end position="1147"/>
    </location>
</feature>
<evidence type="ECO:0008006" key="10">
    <source>
        <dbReference type="Google" id="ProtNLM"/>
    </source>
</evidence>
<dbReference type="InterPro" id="IPR009543">
    <property type="entry name" value="VPS13_VAB"/>
</dbReference>
<keyword evidence="3" id="KW-0445">Lipid transport</keyword>
<keyword evidence="9" id="KW-1185">Reference proteome</keyword>
<protein>
    <recommendedName>
        <fullName evidence="10">C2 domain-containing protein</fullName>
    </recommendedName>
</protein>
<evidence type="ECO:0000259" key="7">
    <source>
        <dbReference type="Pfam" id="PF25037"/>
    </source>
</evidence>
<evidence type="ECO:0000259" key="6">
    <source>
        <dbReference type="Pfam" id="PF25036"/>
    </source>
</evidence>
<dbReference type="GO" id="GO:0006869">
    <property type="term" value="P:lipid transport"/>
    <property type="evidence" value="ECO:0007669"/>
    <property type="project" value="UniProtKB-KW"/>
</dbReference>
<evidence type="ECO:0000256" key="3">
    <source>
        <dbReference type="ARBA" id="ARBA00023055"/>
    </source>
</evidence>
<dbReference type="Proteomes" id="UP000317650">
    <property type="component" value="Chromosome 9"/>
</dbReference>
<dbReference type="InterPro" id="IPR056748">
    <property type="entry name" value="VPS13-like_C"/>
</dbReference>
<keyword evidence="2" id="KW-0813">Transport</keyword>
<sequence>MLEAHVLYLLRKYLGEYVEGLSVEALRISVWKGDVVLKDLKLKAEALNSLRLPVIVKAGFVGTITLKVPWKSLGKEPVIVLIDRVFLLAHPVPDGQTLRDEDREKLFQAKLQQIEELELATIEATRRSRTGSAPGGSSWLGSLIATIIGNLKVTISNVHIRYEDTISNPGHPFCTGFTLSKLAAFTMDEQGNETFDTSGALDKLRKSLQLERLAIYHDSDSFPWNLNKRWEDLTPKEWTEIFQEGINEHSRDEVAIRALNRRYLVSPINGVLKYHRLGKQERQDTEIPFEKSSLVLSDVYLTVSESQYYDGIKLLETFSRYKTRVDVSHLRPVVPISQDPHAWWQFAMLAGLQQKKLCYWFSWDKIRHLCQLRRRYVQLYVNVLQQSPDVDISEIRQIERILDSKVIVLWRLLAHAKFGYVKSKEASEQKESLKRGWWSFRWRTSGESSVASKSNESQLAEEEKLTKEEWQAINEMLSYQPDEDTSTILGKDVQSMIQYLVEVSIGKAAARIININETEIVCGRFEQLYVTTKLYPKSIHCNVSLKCCGLSSPEGSLAESMISERKANALDASFIHAPVGEDVEWRLTATIAPCHVTILMESYERFLEFVNRSNAISPTVAMETATALQMKLEQVTRRAQEQFQMVLEERSRFALDIDFDAPKVRVPLNHSASIVKGSLFLLDFGHFTLRTRDALRGERQGLYSRFYISGRDMAAFFIDDFSKEKDLTTMNDVSQTSTSPTLEDINPFYSILDRCGMSVVVDQIKVPHPNYPSTRVSIQVPNLGIHFSPERYCRITELLDIFYGLSKSNEQNLSGQLQTGHSPWHPVDLATDARTLVWRGLGNSLAEWHPCYIVLSGLYLYVLESEVSHNYQKCFRMAGRQVLEVPPASIGGSAYAVAVSFRGVDIQKALESTNTLIIEFHDEESKATWLKELFKQPIVLLLPLQWTYLEISHSHAPAAMDIFGESVNSSSQSSEDLFSIPGSSDLIINGTLIETKLSIYGKLDRNSNTAEGPIIELIASGGKVNFTRSASDLIVKMKLHSLKIKDELQGCLSKFPEYLVCSVMSDKLKARKSDTLDVSETIFEPFSLEEDDCFTDALPDFLSTPDQSSCSNYIDLASNLGPGADRFENHAGVSHNDPSDHDKDHMNGKAGEIFYEAQDSNISDFVAITFLTRYPDSRLYVGIDTQMIIRMSALEFFCNRPTLVALIEFGFDLSMVNYRESSENCTDVATPNTKCTEKKEENCRTLVKGLLGHGKSRVVFNLIMDVDSFCVFLNKEDGSQLAMFIQERFLLDLKVHPGSISIDGTLGNMRLRDMSLGPDSQWSWLCDIRHQGIESLIKFTFHSYSTEDDDYQGHDYSLSGRLSAVRIVFLYRFVQEITSYFMELASPHTEEAIKLVDKVGGFEWLIQKYEIDGATAVKLDLSLDTPIIIVPMNSMSNDYMQLDLGQLQVKNSFSWHGCKENNPSAIHLDILHAEIHGINMAVGVGGVLGKPLIREGHGIHIEVRRSLRDVFRKVPNLSLKVQIGLLHGIMSDKEYAIIINCIYMNISEVPKLPPSFRDNLTGMKESIRMIADKVNLNSQILLSRTVIILAVDVHDALLELCNDHEEESPLARIALEGLWVSYRSTSFSEADLYVTIPKLSVLDIRPDTKPEMRLMLGSHTNIYKPGLLNLGPGGTDLIIPKDDVPAKNLESATDTGASYLTMLILDYRWRASFQSIVIRIQQPRVLVVIDFLLAVAEFFVPSLGSITGREETMNPKNDALINSDDIILSGSLYVQRDEVVHLSPRRQLIVDGCASSEFIYDGGGGTLSLSEEYDIKGQSFTGPIIIIGRGKRLRFRNVKIENGALLRKCTYLNNGSSYSVSADDGVEISLLDSLTSDIAKLGSAETQQGQQTNDPIADISAASSQILSFTFEAQIISSEFTFYDSSKLYNDSLHVEKLLRAKMDLSFMYASKENDTWVRSLVKDLAVEAGSGLVVLAPVDISGGYTSVKEKTNISITSTDICIHLSLSVASLLLKLQNEALAALQFGNVNPLASCTNFKQIWASPKEDLPGYNLTFWRPQAPPNYSILGDCVTSRSIPPSQVVLAVSNTYGRVRKPLGFKFIGLMSNILALGDVTKLNNDSDCSIWMPIPPPGYSAVGCVAHPGSQPPPNHIVHCLRADLLTSTNFSGCMCFIPPNSGVPSGFSIWRVDNVVGSFYAHNSVDSPPQVESFNLHQILLRNPDDISSKETAENKPHYEQGGSSNSSSGWDILRSLSGAAAYCLSTPHFERIWWDKGCDTRRPISIWRPVRRPGFSALGDCVTEGLEPPALGLVFKCDYPAISARPVQFTKVAHVIGKGLDEAFFWYPTPPPGYASFGCIVTTTDESPKKDLVCCPRLDLVSQANVSVEPISRSSTSKGSNCWSIWKVENQACTFLARSDLKTPSTRLAYKISDYVKPKARENVAAELKLGLLSVSVSDNFCGTMTPLVDATVTNMNLATHGRLEAMNAVLICSIAASTFNRQIEAWEPLIEPFDAILKLETYYTSKNSQSKVGKQIRFSATTSLNLNVSAANLETLTETIVSWGRQNDVEHKSSKKVEEDGENFAQYDELISSALDDDDVQKVILENQLGCDVYLRVFEQNSNSEITKFLQHDKEVSMSLPPPRFLDKLNVVTKSRESRYYVAIQILESKGLIIVDDGNSHEYFCALRLLIEGKVSEQYKLFPQSARTRCVSPLISGNDLAEGSAKWNELFIFEVPEKANHYGTVCLREIVNLADWEWLILKLRLQILLRKLGKGMANLEVEVTNLASKAGKGEVIGALCIPVSSSASMLKRAASIKMLQQAAEFQEFSSYPLRCKGQIVRNEESKDCGALVISISYIDQNAEKNFEITDRTVPANRDVGFWVGLGPDGPWEDFSSVLPLSAVVPKLLNKQAMAFEVIMRNSKKHAILRSLALLVNDADIKLEVSLFSSISLISPVLNTGTSSSVTVTEEVFENQRYQPISGKSSSTRANDPARWSTRDYSYSSKDAVLILDLLGLDHASSFWMLQQQTNRRLRVSVEHDLGGTDASPKTIRFFVPYWIQNDSSVPLSYRIVEVEPVDSSDADSLLISRAVKSAKFSMRSSSKSFDRRNSNTRRNIQIYDVIEDISPKFVMFSPQDFMNRSGSMSFQSRGSSTCTSRVGISIAVSRSDKYSLGISLLELESKERVDFNAFASDGSYYRLSAQLKMASDRTKVVHILPRTLFINRIGHSICLSQCNSERENWVHPTDPPKLFKWDSNARNELLRIRLDEYKWSTPFSIENDGMMCVFLKNDQGNDLIFLRVEVRGGTKSSRYEVVFHLATLTSPYRIENRSMFLPVRVRQADGTDDSWQSLPPNSAASFFWQDLGRLRLLEVLVDGMDPLRSTRYNIDEVMESHPMLESSGPIKALQVTVHKEGKMHITRISDWMPENETQEYVHERDQLHAPSPQIDYKEPSSTLDSEFHVTFELTELGLSLIDHMPEEVLYLSVQNLLICYSSGLGSGVSRFKLRMDEIQVDNQLPLSPMPVLFRLQRVGEQTDFVLKFSMTMQTNNSLDFCVYPYIGLQVPDNSAFLVNIHEPIIWRLHEMFQQVKIDRISSSSTAVSVDPIIKIGLLNISEIRFKVSMAMSPAQRPRGVLGFWSSLMTALGNMEHMPVRIPHRYREEVCMRQSALTSTAVTNIQKDLLTQPLQLLSGVDILGNASSALSNMSKGVAALSMDKKFIQSRQKQDSKGVEDIGDVIREGGGALAKGLFRGVTGILTKPLEGAKTSGVEGFVQGVGKGLIGAATQPVSGVLDLLSKTTEGANAVRMKISSAIMSEEQLLRKRLPRAIGGDNLLRPYDEYKAQGQAILQFAECGTFFGQVDLFKVRGKFALSDAYEDHFMLPKGKILLVTHRRVLLLQQPTNIMGQRKFNPARDACTVLWDVLWDDLVTMELTRGKKDQQGSLPSRLILYLQMRSAESNTIRVIKCCRGSEQASDIYSSIQQALNTYGPYASKDGQRRKVPQPYSPRKTVFPAEVFAKETFQSSVMDDDEVSVTVHPDFGAIFAQAQSEQEHLL</sequence>
<evidence type="ECO:0000256" key="2">
    <source>
        <dbReference type="ARBA" id="ARBA00022448"/>
    </source>
</evidence>
<evidence type="ECO:0000313" key="8">
    <source>
        <dbReference type="EMBL" id="THU46601.1"/>
    </source>
</evidence>